<dbReference type="RefSeq" id="WP_183879673.1">
    <property type="nucleotide sequence ID" value="NZ_JACHCE010000001.1"/>
</dbReference>
<organism evidence="3 4">
    <name type="scientific">Pedobacter cryoconitis</name>
    <dbReference type="NCBI Taxonomy" id="188932"/>
    <lineage>
        <taxon>Bacteria</taxon>
        <taxon>Pseudomonadati</taxon>
        <taxon>Bacteroidota</taxon>
        <taxon>Sphingobacteriia</taxon>
        <taxon>Sphingobacteriales</taxon>
        <taxon>Sphingobacteriaceae</taxon>
        <taxon>Pedobacter</taxon>
    </lineage>
</organism>
<feature type="domain" description="Thiopeptide-type bacteriocin biosynthesis" evidence="2">
    <location>
        <begin position="759"/>
        <end position="1034"/>
    </location>
</feature>
<comment type="caution">
    <text evidence="3">The sequence shown here is derived from an EMBL/GenBank/DDBJ whole genome shotgun (WGS) entry which is preliminary data.</text>
</comment>
<evidence type="ECO:0000313" key="4">
    <source>
        <dbReference type="Proteomes" id="UP000537204"/>
    </source>
</evidence>
<dbReference type="Proteomes" id="UP000537204">
    <property type="component" value="Unassembled WGS sequence"/>
</dbReference>
<gene>
    <name evidence="3" type="ORF">HDE68_001114</name>
</gene>
<evidence type="ECO:0000313" key="3">
    <source>
        <dbReference type="EMBL" id="MBB5635229.1"/>
    </source>
</evidence>
<sequence>MLKAKITPFDFYLLRMPALSIDSLFALNKITDSESLIQAIFTLYQSEDLQESIYLASPELYVELVKWLENPQGVRNERLMLTLYKYLLRMSSRCTPYGLFAGFDMGLITAEKTSWDLKNETVKHSRLDMNYVAEITSALTQQSELKTKLTFNPNNSLYKTNNTYRYYEYRLKNKKREYFLVSIKSSKYVEMILRTAQNGAKYRDLQDSLISLSLTAAQATEFLDEIISSQIITSELEPTITGREFFDVLLDKLQDLDSTNTKLPGLLMINSILKRKGNLVKSCKEIESILQEDFPLAKSKDLVQTDLEIKMDKNSLNTQSIGILSKELNELSGLYKSDISSDLKVFKQKFSKRYEEQEIPLLEALDTEAGIGYAKFSGAHVNYTPLIDGLVFPGKKGVGKVSLTPYKQLVFKKFVESQQTGKDKVTISPAELEELGPVTNNKMPKTLFSVGSFVAASTDEIDQGNFKFNMTVFGGASATPLLGRFAPSLDVLDQKLKECAVVEQEGLGDAILAEIVHLPEARIGNILQRPQIRPFEIPFLGNSSADRDHQIPVTDLLISIRNDKIVLRSKRLNKIIIPRLSSAHNYANGISVYKFLCDLQSQGSNFSIFWDWDFLTQQAFLPRVEYKHIILSRARWQLKSSIYNEIKDLKSAEEIIDFRNKYKLPSKVLLTEGDNELLLDFDCPLVMPLLIQHLKKKDAVFYEFLHTDHSQLATDHSGANYLNEVILPFYTQSEQHNQQHLIPKKESVLKRSFPLGSEWTYVKIYCGSKWADTVLTDYLLPMINGMLEDKLIEKWFFIRFNDPEGHLRVRFLHQQNTIATAELINRIQQALNGLYDQRIVCKLQYDTYDREIERYGEKTMELGETIFYNDSKAVINFLNLIEGVEGEKYRWLFAMRGVELLMADFGMSLEQRQQLMEQAFSAFFAEFAGNKSLNTQLNDKFREVSTELNLFMDPLNDSEEIEEAVELFNERSLNNKNALAEFYLLAAEHQAETDFNLIFRSIMPSYIHMFLNRMFIANQRMHELVVYHHMAKYYASLIARRKHSPIKSTIS</sequence>
<feature type="domain" description="Lantibiotic dehydratase N-terminal" evidence="1">
    <location>
        <begin position="47"/>
        <end position="689"/>
    </location>
</feature>
<reference evidence="3 4" key="1">
    <citation type="submission" date="2020-08" db="EMBL/GenBank/DDBJ databases">
        <title>Genomic Encyclopedia of Type Strains, Phase IV (KMG-V): Genome sequencing to study the core and pangenomes of soil and plant-associated prokaryotes.</title>
        <authorList>
            <person name="Whitman W."/>
        </authorList>
    </citation>
    <scope>NUCLEOTIDE SEQUENCE [LARGE SCALE GENOMIC DNA]</scope>
    <source>
        <strain evidence="3 4">S3M1</strain>
    </source>
</reference>
<dbReference type="AlphaFoldDB" id="A0A7W9DYI4"/>
<dbReference type="Pfam" id="PF04738">
    <property type="entry name" value="Lant_dehydr_N"/>
    <property type="match status" value="1"/>
</dbReference>
<evidence type="ECO:0000259" key="2">
    <source>
        <dbReference type="Pfam" id="PF14028"/>
    </source>
</evidence>
<dbReference type="EMBL" id="JACHCE010000001">
    <property type="protein sequence ID" value="MBB5635229.1"/>
    <property type="molecule type" value="Genomic_DNA"/>
</dbReference>
<dbReference type="InterPro" id="IPR006827">
    <property type="entry name" value="Lant_deHydtase_N"/>
</dbReference>
<proteinExistence type="predicted"/>
<name>A0A7W9DYI4_9SPHI</name>
<evidence type="ECO:0000259" key="1">
    <source>
        <dbReference type="Pfam" id="PF04738"/>
    </source>
</evidence>
<accession>A0A7W9DYI4</accession>
<dbReference type="InterPro" id="IPR023809">
    <property type="entry name" value="Thiopep_bacteriocin_synth_dom"/>
</dbReference>
<protein>
    <submittedName>
        <fullName evidence="3">Thiopeptide-type bacteriocin biosynthesis protein</fullName>
    </submittedName>
</protein>
<dbReference type="Pfam" id="PF14028">
    <property type="entry name" value="Lant_dehydr_C"/>
    <property type="match status" value="1"/>
</dbReference>
<dbReference type="NCBIfam" id="TIGR03891">
    <property type="entry name" value="thiopep_ocin"/>
    <property type="match status" value="1"/>
</dbReference>